<dbReference type="PANTHER" id="PTHR12049:SF7">
    <property type="entry name" value="PROTEIN ARGININE METHYLTRANSFERASE NDUFAF7, MITOCHONDRIAL"/>
    <property type="match status" value="1"/>
</dbReference>
<dbReference type="Proteomes" id="UP000248168">
    <property type="component" value="Unassembled WGS sequence"/>
</dbReference>
<accession>A0A330L1V9</accession>
<sequence>MTIGHPKLVAAITAEIAASGPMPFVRFMELALYHPQFGYYMRPPEPGAERIGWSGDFYTSSDVHPILGQALAKQARQLDAALGHPDPFTVVEMGPGKGLLAKHFLSACRVNPDDSFSQRLRYVLIERSPAMQELQRQNLLHGLCEPGRITWLEGLDSLTEQSVTGLCFSNELPDAFPVHRIQIEQGRAQEICVDYDGTNFVECLRPLSSPDVQHYLDNLKLTLPEGYQTEINTAAVRWMAQVARAINRGLAITIDYGHTAQDLYGPDRAKGTLLCYYSQMTSENPYERVGLQDMTSHVDFSTLATAGDAQGLHVTGFTNQMSFLMGLGLEDFLAKMDPEGAEFRAAIHLVRPEGMGRTFKVLIQHKGIEAPTLDGLAFKPFFGTALMLHHAA</sequence>
<organism evidence="3 4">
    <name type="scientific">Nitrospira lenta</name>
    <dbReference type="NCBI Taxonomy" id="1436998"/>
    <lineage>
        <taxon>Bacteria</taxon>
        <taxon>Pseudomonadati</taxon>
        <taxon>Nitrospirota</taxon>
        <taxon>Nitrospiria</taxon>
        <taxon>Nitrospirales</taxon>
        <taxon>Nitrospiraceae</taxon>
        <taxon>Nitrospira</taxon>
    </lineage>
</organism>
<evidence type="ECO:0000256" key="2">
    <source>
        <dbReference type="ARBA" id="ARBA00022679"/>
    </source>
</evidence>
<keyword evidence="1" id="KW-0489">Methyltransferase</keyword>
<dbReference type="AlphaFoldDB" id="A0A330L1V9"/>
<dbReference type="OrthoDB" id="9794208at2"/>
<dbReference type="GO" id="GO:0032259">
    <property type="term" value="P:methylation"/>
    <property type="evidence" value="ECO:0007669"/>
    <property type="project" value="UniProtKB-KW"/>
</dbReference>
<dbReference type="EMBL" id="OUNR01000001">
    <property type="protein sequence ID" value="SPP63751.1"/>
    <property type="molecule type" value="Genomic_DNA"/>
</dbReference>
<evidence type="ECO:0000256" key="1">
    <source>
        <dbReference type="ARBA" id="ARBA00022603"/>
    </source>
</evidence>
<keyword evidence="4" id="KW-1185">Reference proteome</keyword>
<proteinExistence type="predicted"/>
<dbReference type="GO" id="GO:0035243">
    <property type="term" value="F:protein-arginine omega-N symmetric methyltransferase activity"/>
    <property type="evidence" value="ECO:0007669"/>
    <property type="project" value="TreeGrafter"/>
</dbReference>
<dbReference type="InParanoid" id="A0A330L1V9"/>
<dbReference type="InterPro" id="IPR003788">
    <property type="entry name" value="NDUFAF7"/>
</dbReference>
<dbReference type="InterPro" id="IPR038375">
    <property type="entry name" value="NDUFAF7_sf"/>
</dbReference>
<evidence type="ECO:0000313" key="3">
    <source>
        <dbReference type="EMBL" id="SPP63751.1"/>
    </source>
</evidence>
<gene>
    <name evidence="3" type="ORF">NITLEN_10837</name>
</gene>
<evidence type="ECO:0008006" key="5">
    <source>
        <dbReference type="Google" id="ProtNLM"/>
    </source>
</evidence>
<dbReference type="RefSeq" id="WP_146216089.1">
    <property type="nucleotide sequence ID" value="NZ_OUNR01000001.1"/>
</dbReference>
<dbReference type="Gene3D" id="3.40.50.12710">
    <property type="match status" value="1"/>
</dbReference>
<dbReference type="PANTHER" id="PTHR12049">
    <property type="entry name" value="PROTEIN ARGININE METHYLTRANSFERASE NDUFAF7, MITOCHONDRIAL"/>
    <property type="match status" value="1"/>
</dbReference>
<dbReference type="SUPFAM" id="SSF53335">
    <property type="entry name" value="S-adenosyl-L-methionine-dependent methyltransferases"/>
    <property type="match status" value="1"/>
</dbReference>
<dbReference type="Pfam" id="PF02636">
    <property type="entry name" value="Methyltransf_28"/>
    <property type="match status" value="1"/>
</dbReference>
<evidence type="ECO:0000313" key="4">
    <source>
        <dbReference type="Proteomes" id="UP000248168"/>
    </source>
</evidence>
<protein>
    <recommendedName>
        <fullName evidence="5">SAM-dependent methyltransferase</fullName>
    </recommendedName>
</protein>
<name>A0A330L1V9_9BACT</name>
<reference evidence="4" key="1">
    <citation type="submission" date="2018-04" db="EMBL/GenBank/DDBJ databases">
        <authorList>
            <person name="Lucker S."/>
            <person name="Sakoula D."/>
        </authorList>
    </citation>
    <scope>NUCLEOTIDE SEQUENCE [LARGE SCALE GENOMIC DNA]</scope>
</reference>
<keyword evidence="2" id="KW-0808">Transferase</keyword>
<dbReference type="InterPro" id="IPR029063">
    <property type="entry name" value="SAM-dependent_MTases_sf"/>
</dbReference>